<evidence type="ECO:0000256" key="6">
    <source>
        <dbReference type="SAM" id="Phobius"/>
    </source>
</evidence>
<evidence type="ECO:0000313" key="9">
    <source>
        <dbReference type="Proteomes" id="UP000002613"/>
    </source>
</evidence>
<name>D3RZD6_FERPA</name>
<dbReference type="PANTHER" id="PTHR42703:SF1">
    <property type="entry name" value="NA(+)_H(+) ANTIPORTER SUBUNIT D1"/>
    <property type="match status" value="1"/>
</dbReference>
<dbReference type="OrthoDB" id="19089at2157"/>
<feature type="transmembrane region" description="Helical" evidence="6">
    <location>
        <begin position="362"/>
        <end position="384"/>
    </location>
</feature>
<feature type="transmembrane region" description="Helical" evidence="6">
    <location>
        <begin position="61"/>
        <end position="88"/>
    </location>
</feature>
<keyword evidence="5 6" id="KW-0472">Membrane</keyword>
<keyword evidence="3 6" id="KW-0812">Transmembrane</keyword>
<dbReference type="InterPro" id="IPR003918">
    <property type="entry name" value="NADH_UbQ_OxRdtase"/>
</dbReference>
<dbReference type="GO" id="GO:0042773">
    <property type="term" value="P:ATP synthesis coupled electron transport"/>
    <property type="evidence" value="ECO:0007669"/>
    <property type="project" value="InterPro"/>
</dbReference>
<protein>
    <submittedName>
        <fullName evidence="8">NADH/Ubiquinone/plastoquinone (Complex I)</fullName>
    </submittedName>
</protein>
<feature type="transmembrane region" description="Helical" evidence="6">
    <location>
        <begin position="396"/>
        <end position="421"/>
    </location>
</feature>
<dbReference type="STRING" id="589924.Ferp_1705"/>
<evidence type="ECO:0000256" key="3">
    <source>
        <dbReference type="ARBA" id="ARBA00022692"/>
    </source>
</evidence>
<feature type="domain" description="NADH:quinone oxidoreductase/Mrp antiporter transmembrane" evidence="7">
    <location>
        <begin position="125"/>
        <end position="388"/>
    </location>
</feature>
<dbReference type="InterPro" id="IPR001750">
    <property type="entry name" value="ND/Mrp_TM"/>
</dbReference>
<accession>D3RZD6</accession>
<sequence>MIALLLPLIAVIVAPFFKPREAAVLSAVAFFASFVALIIDAFTGAYYRIDIVQAAEPVGNIYMFGDAVSHAFGFTIAFVSAMVALYSYPYMAHRFEEMGLGEDEFKKYWFLYNLYAASMLWLVYAGNLILLYVFLEISLVTSFLLIYLYGYGNRQWVALLYFVWTHIAGALALIGFLLIGFENKTLALDSIKTVSFLAWLLVFLGMIVKLPGFGAHIWLPWAHAEAPTPVSALLSPLTVGLAAYVLLRIYFIEPSFIIDHRIPIFAYGVLTSVYAGLAVFKQDDYKRLLAYSTVSQMGYILIAFTLGAAGILGVVIQYISHAFGKSILFMTAGAIIATFHGLRDLKKMSGMHEFVPTISNAALLGFMNLSGILTIGMIGEFYILKGLTDTFGLPSAINSIAMATMLSVVVVFIISGLYSFYTMKRIYYGTPADYSKVSVHRMLDSHLYIIAALSILLLLPPFATWFIDTLVKFLGVA</sequence>
<dbReference type="PRINTS" id="PR01437">
    <property type="entry name" value="NUOXDRDTASE4"/>
</dbReference>
<dbReference type="Proteomes" id="UP000002613">
    <property type="component" value="Chromosome"/>
</dbReference>
<feature type="transmembrane region" description="Helical" evidence="6">
    <location>
        <begin position="129"/>
        <end position="150"/>
    </location>
</feature>
<dbReference type="Pfam" id="PF00361">
    <property type="entry name" value="Proton_antipo_M"/>
    <property type="match status" value="1"/>
</dbReference>
<evidence type="ECO:0000313" key="8">
    <source>
        <dbReference type="EMBL" id="ADC65849.1"/>
    </source>
</evidence>
<keyword evidence="8" id="KW-0830">Ubiquinone</keyword>
<dbReference type="RefSeq" id="WP_012966188.1">
    <property type="nucleotide sequence ID" value="NC_013849.1"/>
</dbReference>
<reference evidence="8 9" key="2">
    <citation type="journal article" date="2011" name="Stand. Genomic Sci.">
        <title>Complete genome sequence of Ferroglobus placidus AEDII12DO.</title>
        <authorList>
            <person name="Anderson I."/>
            <person name="Risso C."/>
            <person name="Holmes D."/>
            <person name="Lucas S."/>
            <person name="Copeland A."/>
            <person name="Lapidus A."/>
            <person name="Cheng J.F."/>
            <person name="Bruce D."/>
            <person name="Goodwin L."/>
            <person name="Pitluck S."/>
            <person name="Saunders E."/>
            <person name="Brettin T."/>
            <person name="Detter J.C."/>
            <person name="Han C."/>
            <person name="Tapia R."/>
            <person name="Larimer F."/>
            <person name="Land M."/>
            <person name="Hauser L."/>
            <person name="Woyke T."/>
            <person name="Lovley D."/>
            <person name="Kyrpides N."/>
            <person name="Ivanova N."/>
        </authorList>
    </citation>
    <scope>NUCLEOTIDE SEQUENCE [LARGE SCALE GENOMIC DNA]</scope>
    <source>
        <strain evidence="9">DSM 10642 / AEDII12DO</strain>
    </source>
</reference>
<feature type="transmembrane region" description="Helical" evidence="6">
    <location>
        <begin position="262"/>
        <end position="280"/>
    </location>
</feature>
<evidence type="ECO:0000256" key="2">
    <source>
        <dbReference type="ARBA" id="ARBA00022475"/>
    </source>
</evidence>
<evidence type="ECO:0000256" key="4">
    <source>
        <dbReference type="ARBA" id="ARBA00022989"/>
    </source>
</evidence>
<dbReference type="GO" id="GO:0008137">
    <property type="term" value="F:NADH dehydrogenase (ubiquinone) activity"/>
    <property type="evidence" value="ECO:0007669"/>
    <property type="project" value="InterPro"/>
</dbReference>
<dbReference type="PANTHER" id="PTHR42703">
    <property type="entry name" value="NADH DEHYDROGENASE"/>
    <property type="match status" value="1"/>
</dbReference>
<dbReference type="EMBL" id="CP001899">
    <property type="protein sequence ID" value="ADC65849.1"/>
    <property type="molecule type" value="Genomic_DNA"/>
</dbReference>
<keyword evidence="2" id="KW-1003">Cell membrane</keyword>
<reference evidence="9" key="1">
    <citation type="submission" date="2010-02" db="EMBL/GenBank/DDBJ databases">
        <title>Complete sequence of Ferroglobus placidus DSM 10642.</title>
        <authorList>
            <consortium name="US DOE Joint Genome Institute"/>
            <person name="Lucas S."/>
            <person name="Copeland A."/>
            <person name="Lapidus A."/>
            <person name="Cheng J.-F."/>
            <person name="Bruce D."/>
            <person name="Goodwin L."/>
            <person name="Pitluck S."/>
            <person name="Saunders E."/>
            <person name="Brettin T."/>
            <person name="Detter J.C."/>
            <person name="Han C."/>
            <person name="Tapia R."/>
            <person name="Larimer F."/>
            <person name="Land M."/>
            <person name="Hauser L."/>
            <person name="Kyrpides N."/>
            <person name="Ivanova N."/>
            <person name="Holmes D."/>
            <person name="Lovley D."/>
            <person name="Kyrpides N."/>
            <person name="Anderson I.J."/>
            <person name="Woyke T."/>
        </authorList>
    </citation>
    <scope>NUCLEOTIDE SEQUENCE [LARGE SCALE GENOMIC DNA]</scope>
    <source>
        <strain evidence="9">DSM 10642 / AEDII12DO</strain>
    </source>
</reference>
<proteinExistence type="predicted"/>
<evidence type="ECO:0000259" key="7">
    <source>
        <dbReference type="Pfam" id="PF00361"/>
    </source>
</evidence>
<dbReference type="eggNOG" id="arCOG01537">
    <property type="taxonomic scope" value="Archaea"/>
</dbReference>
<feature type="transmembrane region" description="Helical" evidence="6">
    <location>
        <begin position="326"/>
        <end position="342"/>
    </location>
</feature>
<organism evidence="8 9">
    <name type="scientific">Ferroglobus placidus (strain DSM 10642 / AEDII12DO)</name>
    <dbReference type="NCBI Taxonomy" id="589924"/>
    <lineage>
        <taxon>Archaea</taxon>
        <taxon>Methanobacteriati</taxon>
        <taxon>Methanobacteriota</taxon>
        <taxon>Archaeoglobi</taxon>
        <taxon>Archaeoglobales</taxon>
        <taxon>Archaeoglobaceae</taxon>
        <taxon>Ferroglobus</taxon>
    </lineage>
</organism>
<evidence type="ECO:0000256" key="5">
    <source>
        <dbReference type="ARBA" id="ARBA00023136"/>
    </source>
</evidence>
<feature type="transmembrane region" description="Helical" evidence="6">
    <location>
        <begin position="230"/>
        <end position="250"/>
    </location>
</feature>
<dbReference type="GO" id="GO:0005886">
    <property type="term" value="C:plasma membrane"/>
    <property type="evidence" value="ECO:0007669"/>
    <property type="project" value="UniProtKB-SubCell"/>
</dbReference>
<feature type="transmembrane region" description="Helical" evidence="6">
    <location>
        <begin position="300"/>
        <end position="319"/>
    </location>
</feature>
<feature type="transmembrane region" description="Helical" evidence="6">
    <location>
        <begin position="108"/>
        <end position="124"/>
    </location>
</feature>
<dbReference type="AlphaFoldDB" id="D3RZD6"/>
<feature type="transmembrane region" description="Helical" evidence="6">
    <location>
        <begin position="29"/>
        <end position="49"/>
    </location>
</feature>
<keyword evidence="9" id="KW-1185">Reference proteome</keyword>
<feature type="transmembrane region" description="Helical" evidence="6">
    <location>
        <begin position="193"/>
        <end position="218"/>
    </location>
</feature>
<gene>
    <name evidence="8" type="ordered locus">Ferp_1705</name>
</gene>
<evidence type="ECO:0000256" key="1">
    <source>
        <dbReference type="ARBA" id="ARBA00004651"/>
    </source>
</evidence>
<dbReference type="HOGENOM" id="CLU_007100_4_2_2"/>
<keyword evidence="4 6" id="KW-1133">Transmembrane helix</keyword>
<dbReference type="KEGG" id="fpl:Ferp_1705"/>
<feature type="transmembrane region" description="Helical" evidence="6">
    <location>
        <begin position="156"/>
        <end position="181"/>
    </location>
</feature>
<dbReference type="InterPro" id="IPR050586">
    <property type="entry name" value="CPA3_Na-H_Antiporter_D"/>
</dbReference>
<dbReference type="PaxDb" id="589924-Ferp_1705"/>
<dbReference type="GeneID" id="8779231"/>
<comment type="subcellular location">
    <subcellularLocation>
        <location evidence="1">Cell membrane</location>
        <topology evidence="1">Multi-pass membrane protein</topology>
    </subcellularLocation>
</comment>
<feature type="transmembrane region" description="Helical" evidence="6">
    <location>
        <begin position="447"/>
        <end position="467"/>
    </location>
</feature>